<evidence type="ECO:0000256" key="5">
    <source>
        <dbReference type="ARBA" id="ARBA00022692"/>
    </source>
</evidence>
<feature type="transmembrane region" description="Helical" evidence="8">
    <location>
        <begin position="66"/>
        <end position="87"/>
    </location>
</feature>
<proteinExistence type="inferred from homology"/>
<feature type="transmembrane region" description="Helical" evidence="8">
    <location>
        <begin position="211"/>
        <end position="238"/>
    </location>
</feature>
<dbReference type="InterPro" id="IPR004695">
    <property type="entry name" value="SLAC1/Mae1/Ssu1/TehA"/>
</dbReference>
<keyword evidence="7 8" id="KW-0472">Membrane</keyword>
<feature type="transmembrane region" description="Helical" evidence="8">
    <location>
        <begin position="175"/>
        <end position="199"/>
    </location>
</feature>
<gene>
    <name evidence="9" type="ORF">AB675_10817</name>
</gene>
<dbReference type="GO" id="GO:0000319">
    <property type="term" value="F:sulfite transmembrane transporter activity"/>
    <property type="evidence" value="ECO:0007669"/>
    <property type="project" value="TreeGrafter"/>
</dbReference>
<feature type="transmembrane region" description="Helical" evidence="8">
    <location>
        <begin position="250"/>
        <end position="272"/>
    </location>
</feature>
<feature type="transmembrane region" description="Helical" evidence="8">
    <location>
        <begin position="364"/>
        <end position="386"/>
    </location>
</feature>
<dbReference type="InterPro" id="IPR038665">
    <property type="entry name" value="Voltage-dep_anion_channel_sf"/>
</dbReference>
<dbReference type="PANTHER" id="PTHR31686">
    <property type="match status" value="1"/>
</dbReference>
<comment type="similarity">
    <text evidence="2">Belongs to the tellurite-resistance/dicarboxylate transporter (TDT) family.</text>
</comment>
<dbReference type="EMBL" id="LFJN01000011">
    <property type="protein sequence ID" value="KPI40905.1"/>
    <property type="molecule type" value="Genomic_DNA"/>
</dbReference>
<evidence type="ECO:0000256" key="1">
    <source>
        <dbReference type="ARBA" id="ARBA00004651"/>
    </source>
</evidence>
<sequence length="391" mass="42477">MDDKPHGSRDSSNQSNGENVGLQQRSTIRALIQDFSPIWVTWSMNLGILSTLMHTLPYQFSGLRTIAAVLYVADLVVFILCCTFMSLRFIVHGQTAWNEITNDVNELCFMACFPISFMTLTGGTALIVSTSTWGGYAFTVVSYVMWWIVVVWCMVFGVGIYVILTLKNLTESRNLTLAIILPAVATSTAAVEGGIVSVYGNGITARMAVPAIIVGFMLVGIGFFLGMTILALFLNRILANSWFDGVKRPTLMMLLGPTCQSTAALLILSMAASMHFPEYNKGTFLHETTATALHGACVLLALMVLGLGIFWGLWGVYGILDAVVKGEAKWTPAWYSSLFPTGTLNTALTLFAEEFDSPAFRVLSAGLLILLTINGIVNAATPFVPLPSDKY</sequence>
<dbReference type="GeneID" id="28731493"/>
<evidence type="ECO:0000256" key="4">
    <source>
        <dbReference type="ARBA" id="ARBA00022475"/>
    </source>
</evidence>
<feature type="transmembrane region" description="Helical" evidence="8">
    <location>
        <begin position="107"/>
        <end position="128"/>
    </location>
</feature>
<dbReference type="InterPro" id="IPR051629">
    <property type="entry name" value="Sulfite_efflux_TDT"/>
</dbReference>
<dbReference type="PANTHER" id="PTHR31686:SF3">
    <property type="entry name" value="ACID TRANSPORT PROTEIN, PUTATIVE (AFU_ORTHOLOGUE AFUA_4G09410)-RELATED"/>
    <property type="match status" value="1"/>
</dbReference>
<comment type="caution">
    <text evidence="9">The sequence shown here is derived from an EMBL/GenBank/DDBJ whole genome shotgun (WGS) entry which is preliminary data.</text>
</comment>
<feature type="transmembrane region" description="Helical" evidence="8">
    <location>
        <begin position="332"/>
        <end position="352"/>
    </location>
</feature>
<dbReference type="Pfam" id="PF03595">
    <property type="entry name" value="SLAC1"/>
    <property type="match status" value="1"/>
</dbReference>
<keyword evidence="10" id="KW-1185">Reference proteome</keyword>
<organism evidence="9 10">
    <name type="scientific">Cyphellophora attinorum</name>
    <dbReference type="NCBI Taxonomy" id="1664694"/>
    <lineage>
        <taxon>Eukaryota</taxon>
        <taxon>Fungi</taxon>
        <taxon>Dikarya</taxon>
        <taxon>Ascomycota</taxon>
        <taxon>Pezizomycotina</taxon>
        <taxon>Eurotiomycetes</taxon>
        <taxon>Chaetothyriomycetidae</taxon>
        <taxon>Chaetothyriales</taxon>
        <taxon>Cyphellophoraceae</taxon>
        <taxon>Cyphellophora</taxon>
    </lineage>
</organism>
<evidence type="ECO:0000256" key="6">
    <source>
        <dbReference type="ARBA" id="ARBA00022989"/>
    </source>
</evidence>
<dbReference type="Gene3D" id="1.50.10.150">
    <property type="entry name" value="Voltage-dependent anion channel"/>
    <property type="match status" value="1"/>
</dbReference>
<evidence type="ECO:0000313" key="10">
    <source>
        <dbReference type="Proteomes" id="UP000038010"/>
    </source>
</evidence>
<evidence type="ECO:0000256" key="7">
    <source>
        <dbReference type="ARBA" id="ARBA00023136"/>
    </source>
</evidence>
<evidence type="ECO:0000256" key="8">
    <source>
        <dbReference type="SAM" id="Phobius"/>
    </source>
</evidence>
<keyword evidence="3" id="KW-0813">Transport</keyword>
<dbReference type="AlphaFoldDB" id="A0A0N1HAC3"/>
<keyword evidence="4" id="KW-1003">Cell membrane</keyword>
<keyword evidence="6 8" id="KW-1133">Transmembrane helix</keyword>
<evidence type="ECO:0000256" key="3">
    <source>
        <dbReference type="ARBA" id="ARBA00022448"/>
    </source>
</evidence>
<name>A0A0N1HAC3_9EURO</name>
<evidence type="ECO:0000256" key="2">
    <source>
        <dbReference type="ARBA" id="ARBA00008566"/>
    </source>
</evidence>
<evidence type="ECO:0000313" key="9">
    <source>
        <dbReference type="EMBL" id="KPI40905.1"/>
    </source>
</evidence>
<accession>A0A0N1HAC3</accession>
<feature type="transmembrane region" description="Helical" evidence="8">
    <location>
        <begin position="39"/>
        <end position="60"/>
    </location>
</feature>
<reference evidence="9 10" key="1">
    <citation type="submission" date="2015-06" db="EMBL/GenBank/DDBJ databases">
        <title>Draft genome of the ant-associated black yeast Phialophora attae CBS 131958.</title>
        <authorList>
            <person name="Moreno L.F."/>
            <person name="Stielow B.J."/>
            <person name="de Hoog S."/>
            <person name="Vicente V.A."/>
            <person name="Weiss V.A."/>
            <person name="de Vries M."/>
            <person name="Cruz L.M."/>
            <person name="Souza E.M."/>
        </authorList>
    </citation>
    <scope>NUCLEOTIDE SEQUENCE [LARGE SCALE GENOMIC DNA]</scope>
    <source>
        <strain evidence="9 10">CBS 131958</strain>
    </source>
</reference>
<dbReference type="Proteomes" id="UP000038010">
    <property type="component" value="Unassembled WGS sequence"/>
</dbReference>
<dbReference type="OrthoDB" id="1099at2759"/>
<dbReference type="GO" id="GO:0005886">
    <property type="term" value="C:plasma membrane"/>
    <property type="evidence" value="ECO:0007669"/>
    <property type="project" value="UniProtKB-SubCell"/>
</dbReference>
<dbReference type="RefSeq" id="XP_018000868.1">
    <property type="nucleotide sequence ID" value="XM_018139613.1"/>
</dbReference>
<protein>
    <submittedName>
        <fullName evidence="9">Sulfite efflux pump SSU1</fullName>
    </submittedName>
</protein>
<dbReference type="VEuPathDB" id="FungiDB:AB675_10817"/>
<feature type="transmembrane region" description="Helical" evidence="8">
    <location>
        <begin position="292"/>
        <end position="320"/>
    </location>
</feature>
<keyword evidence="5 8" id="KW-0812">Transmembrane</keyword>
<feature type="transmembrane region" description="Helical" evidence="8">
    <location>
        <begin position="140"/>
        <end position="163"/>
    </location>
</feature>
<comment type="subcellular location">
    <subcellularLocation>
        <location evidence="1">Cell membrane</location>
        <topology evidence="1">Multi-pass membrane protein</topology>
    </subcellularLocation>
</comment>